<dbReference type="SUPFAM" id="SSF53850">
    <property type="entry name" value="Periplasmic binding protein-like II"/>
    <property type="match status" value="1"/>
</dbReference>
<accession>A0A5P9NPD0</accession>
<name>A0A5P9NPD0_9GAMM</name>
<evidence type="ECO:0000259" key="1">
    <source>
        <dbReference type="Pfam" id="PF09084"/>
    </source>
</evidence>
<dbReference type="InterPro" id="IPR015168">
    <property type="entry name" value="SsuA/THI5"/>
</dbReference>
<dbReference type="Pfam" id="PF09084">
    <property type="entry name" value="NMT1"/>
    <property type="match status" value="1"/>
</dbReference>
<dbReference type="EMBL" id="CP036422">
    <property type="protein sequence ID" value="QFU77295.1"/>
    <property type="molecule type" value="Genomic_DNA"/>
</dbReference>
<dbReference type="AlphaFoldDB" id="A0A5P9NPD0"/>
<keyword evidence="3" id="KW-1185">Reference proteome</keyword>
<dbReference type="KEGG" id="halc:EY643_17420"/>
<dbReference type="PROSITE" id="PS51318">
    <property type="entry name" value="TAT"/>
    <property type="match status" value="1"/>
</dbReference>
<protein>
    <submittedName>
        <fullName evidence="2">ABC transporter substrate-binding protein</fullName>
    </submittedName>
</protein>
<reference evidence="2 3" key="1">
    <citation type="submission" date="2019-02" db="EMBL/GenBank/DDBJ databases">
        <authorList>
            <person name="Li S.-H."/>
        </authorList>
    </citation>
    <scope>NUCLEOTIDE SEQUENCE [LARGE SCALE GENOMIC DNA]</scope>
    <source>
        <strain evidence="2 3">IMCC14385</strain>
    </source>
</reference>
<dbReference type="InterPro" id="IPR006311">
    <property type="entry name" value="TAT_signal"/>
</dbReference>
<proteinExistence type="predicted"/>
<dbReference type="OrthoDB" id="9815602at2"/>
<organism evidence="2 3">
    <name type="scientific">Halioglobus maricola</name>
    <dbReference type="NCBI Taxonomy" id="2601894"/>
    <lineage>
        <taxon>Bacteria</taxon>
        <taxon>Pseudomonadati</taxon>
        <taxon>Pseudomonadota</taxon>
        <taxon>Gammaproteobacteria</taxon>
        <taxon>Cellvibrionales</taxon>
        <taxon>Halieaceae</taxon>
        <taxon>Halioglobus</taxon>
    </lineage>
</organism>
<gene>
    <name evidence="2" type="ORF">EY643_17420</name>
</gene>
<evidence type="ECO:0000313" key="3">
    <source>
        <dbReference type="Proteomes" id="UP000326287"/>
    </source>
</evidence>
<sequence length="375" mass="41482">MASSTRRDLIKSAGAIAGGVSLMGASAAASSGEATRLPGIKVAGYDYDRVKGIMDGRAGIEGADVSFHYQDIYSVNELAFGDDKPYEVSELGLIPYVNKFINDGYRGYTLIPIFISRVFRHRNVFVRADSGIEKPEDLKGRKVGTPGYGMSANTWIRGFLKDEYGVEADDMQWIETTKSSDAGELSGSGWSAFEPGGESPYFLPDGFPLTPGPKGVDEGELLLSGQCDALITAITPKAFIEGDPGIKRLFPDVKATEQAYFKKTGLFPIMHVVGVRTSAIEENPDLPMAVYAMYSKAKQIAYDDLETTTSLKVSLPWVTQEYEDTRRLMGADYWRYGIEANRKELELVMRYTYEQGLVKRREDFLKLFHPSTHTT</sequence>
<dbReference type="Gene3D" id="3.40.190.10">
    <property type="entry name" value="Periplasmic binding protein-like II"/>
    <property type="match status" value="1"/>
</dbReference>
<evidence type="ECO:0000313" key="2">
    <source>
        <dbReference type="EMBL" id="QFU77295.1"/>
    </source>
</evidence>
<dbReference type="Proteomes" id="UP000326287">
    <property type="component" value="Chromosome"/>
</dbReference>
<feature type="domain" description="SsuA/THI5-like" evidence="1">
    <location>
        <begin position="123"/>
        <end position="181"/>
    </location>
</feature>